<feature type="domain" description="Aminotransferase class I/classII large" evidence="2">
    <location>
        <begin position="52"/>
        <end position="411"/>
    </location>
</feature>
<protein>
    <submittedName>
        <fullName evidence="3">PLP-dependent transferase</fullName>
    </submittedName>
</protein>
<sequence>MDQHHLSVRGACGFVNRDVWGPREKSMGNPWTPTNPSGTVILRLAENSLMHEEVVEFIEANEFHPNYTISAENLFVTPGLASAIDALAWAVCNAGDGILIPRPFYNGFSVDILNRSNVRVVPVPYTGVEGYSSLEDLFCPTVNSRALEAAFRDSKQKGINPRALLILHPHNPLGRCYPRQTLQAFATFCGKHNLHFISDEIYAQSVFDNAALPNAVLFVSTLALDISRHMNPAMAHVLYGASKDFCANGLRLGLVCTQNEGVLCAMSRISIFSRSPHLLQDVWAAMLADKDWRTSFMHRKKELMEEHHRLTTAFFQQNRIPYCEMNAGLFIWIDLRHLIRSTCRASHPQLSASLALRSIDYKEREVKVAEICDKNEVLIAPGHVYVPEEFGWFRVTFTVGKEVLKEGLQRLQMSIEEIEAMKA</sequence>
<dbReference type="InterPro" id="IPR015424">
    <property type="entry name" value="PyrdxlP-dep_Trfase"/>
</dbReference>
<dbReference type="InterPro" id="IPR050478">
    <property type="entry name" value="Ethylene_sulfur-biosynth"/>
</dbReference>
<dbReference type="EMBL" id="KZ825260">
    <property type="protein sequence ID" value="PYI13134.1"/>
    <property type="molecule type" value="Genomic_DNA"/>
</dbReference>
<dbReference type="GO" id="GO:0030170">
    <property type="term" value="F:pyridoxal phosphate binding"/>
    <property type="evidence" value="ECO:0007669"/>
    <property type="project" value="InterPro"/>
</dbReference>
<dbReference type="InterPro" id="IPR015422">
    <property type="entry name" value="PyrdxlP-dep_Trfase_small"/>
</dbReference>
<organism evidence="3 4">
    <name type="scientific">Aspergillus violaceofuscus (strain CBS 115571)</name>
    <dbReference type="NCBI Taxonomy" id="1450538"/>
    <lineage>
        <taxon>Eukaryota</taxon>
        <taxon>Fungi</taxon>
        <taxon>Dikarya</taxon>
        <taxon>Ascomycota</taxon>
        <taxon>Pezizomycotina</taxon>
        <taxon>Eurotiomycetes</taxon>
        <taxon>Eurotiomycetidae</taxon>
        <taxon>Eurotiales</taxon>
        <taxon>Aspergillaceae</taxon>
        <taxon>Aspergillus</taxon>
    </lineage>
</organism>
<accession>A0A2V5GVM1</accession>
<evidence type="ECO:0000259" key="2">
    <source>
        <dbReference type="Pfam" id="PF00155"/>
    </source>
</evidence>
<dbReference type="GO" id="GO:0008483">
    <property type="term" value="F:transaminase activity"/>
    <property type="evidence" value="ECO:0007669"/>
    <property type="project" value="TreeGrafter"/>
</dbReference>
<dbReference type="SUPFAM" id="SSF53383">
    <property type="entry name" value="PLP-dependent transferases"/>
    <property type="match status" value="1"/>
</dbReference>
<dbReference type="GO" id="GO:0006520">
    <property type="term" value="P:amino acid metabolic process"/>
    <property type="evidence" value="ECO:0007669"/>
    <property type="project" value="TreeGrafter"/>
</dbReference>
<gene>
    <name evidence="3" type="ORF">BO99DRAFT_453679</name>
</gene>
<dbReference type="Pfam" id="PF00155">
    <property type="entry name" value="Aminotran_1_2"/>
    <property type="match status" value="1"/>
</dbReference>
<name>A0A2V5GVM1_ASPV1</name>
<dbReference type="PRINTS" id="PR00753">
    <property type="entry name" value="ACCSYNTHASE"/>
</dbReference>
<dbReference type="Gene3D" id="3.90.1150.10">
    <property type="entry name" value="Aspartate Aminotransferase, domain 1"/>
    <property type="match status" value="1"/>
</dbReference>
<dbReference type="InterPro" id="IPR015421">
    <property type="entry name" value="PyrdxlP-dep_Trfase_major"/>
</dbReference>
<dbReference type="InterPro" id="IPR004839">
    <property type="entry name" value="Aminotransferase_I/II_large"/>
</dbReference>
<dbReference type="Gene3D" id="3.40.640.10">
    <property type="entry name" value="Type I PLP-dependent aspartate aminotransferase-like (Major domain)"/>
    <property type="match status" value="1"/>
</dbReference>
<dbReference type="CDD" id="cd00609">
    <property type="entry name" value="AAT_like"/>
    <property type="match status" value="1"/>
</dbReference>
<dbReference type="Proteomes" id="UP000249829">
    <property type="component" value="Unassembled WGS sequence"/>
</dbReference>
<proteinExistence type="predicted"/>
<dbReference type="PANTHER" id="PTHR43795">
    <property type="entry name" value="BIFUNCTIONAL ASPARTATE AMINOTRANSFERASE AND GLUTAMATE/ASPARTATE-PREPHENATE AMINOTRANSFERASE-RELATED"/>
    <property type="match status" value="1"/>
</dbReference>
<evidence type="ECO:0000313" key="4">
    <source>
        <dbReference type="Proteomes" id="UP000249829"/>
    </source>
</evidence>
<keyword evidence="1" id="KW-0663">Pyridoxal phosphate</keyword>
<keyword evidence="4" id="KW-1185">Reference proteome</keyword>
<evidence type="ECO:0000313" key="3">
    <source>
        <dbReference type="EMBL" id="PYI13134.1"/>
    </source>
</evidence>
<dbReference type="PANTHER" id="PTHR43795:SF39">
    <property type="entry name" value="AMINOTRANSFERASE CLASS I_CLASSII DOMAIN-CONTAINING PROTEIN"/>
    <property type="match status" value="1"/>
</dbReference>
<evidence type="ECO:0000256" key="1">
    <source>
        <dbReference type="ARBA" id="ARBA00022898"/>
    </source>
</evidence>
<dbReference type="AlphaFoldDB" id="A0A2V5GVM1"/>
<keyword evidence="3" id="KW-0808">Transferase</keyword>
<dbReference type="OMA" id="TGWYRIT"/>
<reference evidence="3 4" key="1">
    <citation type="submission" date="2018-02" db="EMBL/GenBank/DDBJ databases">
        <title>The genomes of Aspergillus section Nigri reveals drivers in fungal speciation.</title>
        <authorList>
            <consortium name="DOE Joint Genome Institute"/>
            <person name="Vesth T.C."/>
            <person name="Nybo J."/>
            <person name="Theobald S."/>
            <person name="Brandl J."/>
            <person name="Frisvad J.C."/>
            <person name="Nielsen K.F."/>
            <person name="Lyhne E.K."/>
            <person name="Kogle M.E."/>
            <person name="Kuo A."/>
            <person name="Riley R."/>
            <person name="Clum A."/>
            <person name="Nolan M."/>
            <person name="Lipzen A."/>
            <person name="Salamov A."/>
            <person name="Henrissat B."/>
            <person name="Wiebenga A."/>
            <person name="De vries R.P."/>
            <person name="Grigoriev I.V."/>
            <person name="Mortensen U.H."/>
            <person name="Andersen M.R."/>
            <person name="Baker S.E."/>
        </authorList>
    </citation>
    <scope>NUCLEOTIDE SEQUENCE [LARGE SCALE GENOMIC DNA]</scope>
    <source>
        <strain evidence="3 4">CBS 115571</strain>
    </source>
</reference>
<dbReference type="STRING" id="1450538.A0A2V5GVM1"/>